<evidence type="ECO:0000313" key="1">
    <source>
        <dbReference type="EMBL" id="CEM38741.1"/>
    </source>
</evidence>
<evidence type="ECO:0000313" key="2">
    <source>
        <dbReference type="Proteomes" id="UP000041254"/>
    </source>
</evidence>
<sequence>MGLCGTVQTASDQPQPGGCIGRDASCPLSEEKSAFIEKHGGTSSAAHLQAALGEAKRIAQAAHTASGKALTASGHAVTAIEHMATTMQGLANTDALFGCEVVFKPEEPIEKTEEQLAPWGLDFTIIFDIYRYWSMSGQGYHGYMSACGKGKVCVVNKAYVDTDNDKWPTKAIGKGTCKSEDDAKSVCAKELLHTLAEGDGHFCMTANPKITVKDLCRKPPCMVDLKVKGLGVRYSPPAEKGSMLNQIFTVSFPGDKDFKLPSER</sequence>
<dbReference type="EMBL" id="CDMY01001000">
    <property type="protein sequence ID" value="CEM38741.1"/>
    <property type="molecule type" value="Genomic_DNA"/>
</dbReference>
<gene>
    <name evidence="1" type="ORF">Vbra_1843</name>
</gene>
<organism evidence="1 2">
    <name type="scientific">Vitrella brassicaformis (strain CCMP3155)</name>
    <dbReference type="NCBI Taxonomy" id="1169540"/>
    <lineage>
        <taxon>Eukaryota</taxon>
        <taxon>Sar</taxon>
        <taxon>Alveolata</taxon>
        <taxon>Colpodellida</taxon>
        <taxon>Vitrellaceae</taxon>
        <taxon>Vitrella</taxon>
    </lineage>
</organism>
<proteinExistence type="predicted"/>
<dbReference type="Proteomes" id="UP000041254">
    <property type="component" value="Unassembled WGS sequence"/>
</dbReference>
<accession>A0A0G4H4N0</accession>
<name>A0A0G4H4N0_VITBC</name>
<dbReference type="InParanoid" id="A0A0G4H4N0"/>
<dbReference type="VEuPathDB" id="CryptoDB:Vbra_1843"/>
<protein>
    <submittedName>
        <fullName evidence="1">Uncharacterized protein</fullName>
    </submittedName>
</protein>
<dbReference type="AlphaFoldDB" id="A0A0G4H4N0"/>
<dbReference type="PhylomeDB" id="A0A0G4H4N0"/>
<keyword evidence="2" id="KW-1185">Reference proteome</keyword>
<reference evidence="1 2" key="1">
    <citation type="submission" date="2014-11" db="EMBL/GenBank/DDBJ databases">
        <authorList>
            <person name="Zhu J."/>
            <person name="Qi W."/>
            <person name="Song R."/>
        </authorList>
    </citation>
    <scope>NUCLEOTIDE SEQUENCE [LARGE SCALE GENOMIC DNA]</scope>
</reference>